<reference evidence="2 3" key="1">
    <citation type="journal article" date="2015" name="Genome Announc.">
        <title>Complete Genome Sequence of the Type Strain Corynebacterium mustelae DSM 45274, Isolated from Various Tissues of a Male Ferret with Lethal Sepsis.</title>
        <authorList>
            <person name="Ruckert C."/>
            <person name="Eimer J."/>
            <person name="Winkler A."/>
            <person name="Tauch A."/>
        </authorList>
    </citation>
    <scope>NUCLEOTIDE SEQUENCE [LARGE SCALE GENOMIC DNA]</scope>
    <source>
        <strain evidence="2 3">DSM 45274</strain>
    </source>
</reference>
<feature type="transmembrane region" description="Helical" evidence="1">
    <location>
        <begin position="34"/>
        <end position="52"/>
    </location>
</feature>
<dbReference type="InterPro" id="IPR021414">
    <property type="entry name" value="DUF3054"/>
</dbReference>
<dbReference type="Pfam" id="PF11255">
    <property type="entry name" value="DUF3054"/>
    <property type="match status" value="1"/>
</dbReference>
<evidence type="ECO:0000313" key="2">
    <source>
        <dbReference type="EMBL" id="AKK07113.1"/>
    </source>
</evidence>
<keyword evidence="3" id="KW-1185">Reference proteome</keyword>
<dbReference type="PATRIC" id="fig|571915.4.peg.3025"/>
<reference evidence="3" key="2">
    <citation type="submission" date="2015-05" db="EMBL/GenBank/DDBJ databases">
        <title>Complete genome sequence of Corynebacterium mustelae DSM 45274, isolated from various tissues of a male ferret with lethal sepsis.</title>
        <authorList>
            <person name="Ruckert C."/>
            <person name="Albersmeier A."/>
            <person name="Winkler A."/>
            <person name="Tauch A."/>
        </authorList>
    </citation>
    <scope>NUCLEOTIDE SEQUENCE [LARGE SCALE GENOMIC DNA]</scope>
    <source>
        <strain evidence="3">DSM 45274</strain>
    </source>
</reference>
<keyword evidence="1" id="KW-0472">Membrane</keyword>
<dbReference type="Proteomes" id="UP000035199">
    <property type="component" value="Chromosome"/>
</dbReference>
<dbReference type="OrthoDB" id="3698172at2"/>
<sequence length="116" mass="11938">MFKPVVFDVIAIAVFAVLARLAHGGVSVAAIMDTFWPFAVGVAVGAVVIAAIKLPAASLPAGIAMWLAVAATGLIIWGIRHAAVPHISFILVASIMSGILLLGWRGLARIVSSRAV</sequence>
<feature type="transmembrane region" description="Helical" evidence="1">
    <location>
        <begin position="85"/>
        <end position="104"/>
    </location>
</feature>
<dbReference type="AlphaFoldDB" id="A0A0G3H5M8"/>
<dbReference type="RefSeq" id="WP_047263005.1">
    <property type="nucleotide sequence ID" value="NZ_CP011542.1"/>
</dbReference>
<organism evidence="2 3">
    <name type="scientific">Corynebacterium mustelae</name>
    <dbReference type="NCBI Taxonomy" id="571915"/>
    <lineage>
        <taxon>Bacteria</taxon>
        <taxon>Bacillati</taxon>
        <taxon>Actinomycetota</taxon>
        <taxon>Actinomycetes</taxon>
        <taxon>Mycobacteriales</taxon>
        <taxon>Corynebacteriaceae</taxon>
        <taxon>Corynebacterium</taxon>
    </lineage>
</organism>
<dbReference type="KEGG" id="cmv:CMUST_14100"/>
<gene>
    <name evidence="2" type="ORF">CMUST_14100</name>
</gene>
<protein>
    <submittedName>
        <fullName evidence="2">Putative DUF3054 family protein</fullName>
    </submittedName>
</protein>
<keyword evidence="1" id="KW-0812">Transmembrane</keyword>
<keyword evidence="1" id="KW-1133">Transmembrane helix</keyword>
<evidence type="ECO:0000256" key="1">
    <source>
        <dbReference type="SAM" id="Phobius"/>
    </source>
</evidence>
<evidence type="ECO:0000313" key="3">
    <source>
        <dbReference type="Proteomes" id="UP000035199"/>
    </source>
</evidence>
<accession>A0A0G3H5M8</accession>
<feature type="transmembrane region" description="Helical" evidence="1">
    <location>
        <begin position="59"/>
        <end position="79"/>
    </location>
</feature>
<dbReference type="EMBL" id="CP011542">
    <property type="protein sequence ID" value="AKK07113.1"/>
    <property type="molecule type" value="Genomic_DNA"/>
</dbReference>
<dbReference type="STRING" id="571915.CMUST_14100"/>
<name>A0A0G3H5M8_9CORY</name>
<proteinExistence type="predicted"/>